<dbReference type="GO" id="GO:0008253">
    <property type="term" value="F:5'-nucleotidase activity"/>
    <property type="evidence" value="ECO:0007669"/>
    <property type="project" value="TreeGrafter"/>
</dbReference>
<keyword evidence="1" id="KW-0378">Hydrolase</keyword>
<dbReference type="Gene3D" id="3.90.780.10">
    <property type="entry name" value="5'-Nucleotidase, C-terminal domain"/>
    <property type="match status" value="1"/>
</dbReference>
<evidence type="ECO:0000256" key="2">
    <source>
        <dbReference type="SAM" id="MobiDB-lite"/>
    </source>
</evidence>
<feature type="signal peptide" evidence="1">
    <location>
        <begin position="1"/>
        <end position="26"/>
    </location>
</feature>
<evidence type="ECO:0000313" key="5">
    <source>
        <dbReference type="EMBL" id="QQM67328.1"/>
    </source>
</evidence>
<protein>
    <submittedName>
        <fullName evidence="5">5'-nucleotidase C-terminal domain-containing protein</fullName>
    </submittedName>
</protein>
<dbReference type="GO" id="GO:0030288">
    <property type="term" value="C:outer membrane-bounded periplasmic space"/>
    <property type="evidence" value="ECO:0007669"/>
    <property type="project" value="TreeGrafter"/>
</dbReference>
<feature type="chain" id="PRO_5033097039" evidence="1">
    <location>
        <begin position="27"/>
        <end position="756"/>
    </location>
</feature>
<reference evidence="5 6" key="1">
    <citation type="submission" date="2020-12" db="EMBL/GenBank/DDBJ databases">
        <authorList>
            <person name="Zhou J."/>
        </authorList>
    </citation>
    <scope>NUCLEOTIDE SEQUENCE [LARGE SCALE GENOMIC DNA]</scope>
    <source>
        <strain evidence="5 6">CCUG 61299</strain>
    </source>
</reference>
<sequence>MSMTTRALLGAGAAFALLLAPTAALAEPIAEDAPQAAESSLVTLDLYNLTDVHGHIEQVAKKGVVKEAGLPAMNCYLKEARANNPNSSFTLLGDNIGASPYTSGSLKDNPTIAALNTLTPLASTIGNHELDMGQEVFKQRVDGSKPGEFVQVGFPYLGANIEGMGSWTKAGTQTPYLGDYVVWDSPSGVKVAFIGAIAEDVPYKLSPGTTAGLTFTDPLAKIDTLAKSIKEKGEAQIVIAMLDDDVKNNYPKVSEHVDGIMGGDTHVPYEFDKVDSAERLDSKNPLLAGVASGSYTDNLGLIRISYDTVAKKVVSADTQLIPAATVAKCGADPATQAVVDQAVTDSQEAGKAVVGTGYTQAFRRGVFTTPAGATDPGSNRGIESSLGDFVADAMRETVLVEGKPVDIGIINAGGLRDDLIPNDDGTITYAQSYSVMPFSNELGYVSITGADFKRALEQQWKTNLNSQNSRPLLKLGISSNVRYTYDPAKPYGERITSVMVNGEPLDPAKTYTVGSVTFLLAGGDSFDALTAGGPAKTNGNLDRDKFNEFLAAHSGAAPRAAKAAIGLSLPSQPVAEGAKATIHLRGLSFSEGPSITHNVTLSLDGTKVSAPVDNSLRDEHASDEAAVITTDGAGRASVEITATAGDRCAGLPEGEVVNVPVSISTDFAEVVTASQGLSIPVICPAVAPSPQPEAPQSEAPQTAAPQPEQKAPQAQSGAGTKLASTGAETDLLAGAAVLLTLMGVGMIVRKRANDRP</sequence>
<feature type="transmembrane region" description="Helical" evidence="3">
    <location>
        <begin position="731"/>
        <end position="748"/>
    </location>
</feature>
<dbReference type="Gene3D" id="3.60.21.10">
    <property type="match status" value="1"/>
</dbReference>
<organism evidence="5 6">
    <name type="scientific">Actinomyces weissii</name>
    <dbReference type="NCBI Taxonomy" id="675090"/>
    <lineage>
        <taxon>Bacteria</taxon>
        <taxon>Bacillati</taxon>
        <taxon>Actinomycetota</taxon>
        <taxon>Actinomycetes</taxon>
        <taxon>Actinomycetales</taxon>
        <taxon>Actinomycetaceae</taxon>
        <taxon>Actinomyces</taxon>
    </lineage>
</organism>
<comment type="similarity">
    <text evidence="1">Belongs to the 5'-nucleotidase family.</text>
</comment>
<dbReference type="GO" id="GO:0008768">
    <property type="term" value="F:UDP-sugar diphosphatase activity"/>
    <property type="evidence" value="ECO:0007669"/>
    <property type="project" value="TreeGrafter"/>
</dbReference>
<feature type="domain" description="5'-Nucleotidase C-terminal" evidence="4">
    <location>
        <begin position="378"/>
        <end position="530"/>
    </location>
</feature>
<dbReference type="InterPro" id="IPR006179">
    <property type="entry name" value="5_nucleotidase/apyrase"/>
</dbReference>
<evidence type="ECO:0000256" key="3">
    <source>
        <dbReference type="SAM" id="Phobius"/>
    </source>
</evidence>
<dbReference type="GO" id="GO:0009166">
    <property type="term" value="P:nucleotide catabolic process"/>
    <property type="evidence" value="ECO:0007669"/>
    <property type="project" value="InterPro"/>
</dbReference>
<feature type="region of interest" description="Disordered" evidence="2">
    <location>
        <begin position="688"/>
        <end position="722"/>
    </location>
</feature>
<feature type="compositionally biased region" description="Low complexity" evidence="2">
    <location>
        <begin position="694"/>
        <end position="716"/>
    </location>
</feature>
<dbReference type="EMBL" id="CP066802">
    <property type="protein sequence ID" value="QQM67328.1"/>
    <property type="molecule type" value="Genomic_DNA"/>
</dbReference>
<dbReference type="PANTHER" id="PTHR11575:SF24">
    <property type="entry name" value="5'-NUCLEOTIDASE"/>
    <property type="match status" value="1"/>
</dbReference>
<evidence type="ECO:0000259" key="4">
    <source>
        <dbReference type="Pfam" id="PF02872"/>
    </source>
</evidence>
<keyword evidence="6" id="KW-1185">Reference proteome</keyword>
<keyword evidence="1" id="KW-0547">Nucleotide-binding</keyword>
<dbReference type="InterPro" id="IPR029052">
    <property type="entry name" value="Metallo-depent_PP-like"/>
</dbReference>
<dbReference type="GO" id="GO:0000166">
    <property type="term" value="F:nucleotide binding"/>
    <property type="evidence" value="ECO:0007669"/>
    <property type="project" value="UniProtKB-KW"/>
</dbReference>
<dbReference type="SUPFAM" id="SSF55816">
    <property type="entry name" value="5'-nucleotidase (syn. UDP-sugar hydrolase), C-terminal domain"/>
    <property type="match status" value="1"/>
</dbReference>
<keyword evidence="3" id="KW-0472">Membrane</keyword>
<keyword evidence="3" id="KW-1133">Transmembrane helix</keyword>
<dbReference type="PANTHER" id="PTHR11575">
    <property type="entry name" value="5'-NUCLEOTIDASE-RELATED"/>
    <property type="match status" value="1"/>
</dbReference>
<name>A0A7T7M9J7_9ACTO</name>
<proteinExistence type="inferred from homology"/>
<evidence type="ECO:0000313" key="6">
    <source>
        <dbReference type="Proteomes" id="UP000595895"/>
    </source>
</evidence>
<evidence type="ECO:0000256" key="1">
    <source>
        <dbReference type="RuleBase" id="RU362119"/>
    </source>
</evidence>
<gene>
    <name evidence="5" type="ORF">JG540_10110</name>
</gene>
<keyword evidence="1" id="KW-0732">Signal</keyword>
<dbReference type="Proteomes" id="UP000595895">
    <property type="component" value="Chromosome"/>
</dbReference>
<dbReference type="SUPFAM" id="SSF56300">
    <property type="entry name" value="Metallo-dependent phosphatases"/>
    <property type="match status" value="1"/>
</dbReference>
<dbReference type="PRINTS" id="PR01607">
    <property type="entry name" value="APYRASEFAMLY"/>
</dbReference>
<dbReference type="InterPro" id="IPR008334">
    <property type="entry name" value="5'-Nucleotdase_C"/>
</dbReference>
<keyword evidence="3" id="KW-0812">Transmembrane</keyword>
<dbReference type="InterPro" id="IPR036907">
    <property type="entry name" value="5'-Nucleotdase_C_sf"/>
</dbReference>
<accession>A0A7T7M9J7</accession>
<dbReference type="Pfam" id="PF02872">
    <property type="entry name" value="5_nucleotid_C"/>
    <property type="match status" value="1"/>
</dbReference>
<dbReference type="AlphaFoldDB" id="A0A7T7M9J7"/>
<dbReference type="KEGG" id="awe:JG540_10110"/>